<dbReference type="EMBL" id="VSSQ01074081">
    <property type="protein sequence ID" value="MPN25039.1"/>
    <property type="molecule type" value="Genomic_DNA"/>
</dbReference>
<reference evidence="1" key="1">
    <citation type="submission" date="2019-08" db="EMBL/GenBank/DDBJ databases">
        <authorList>
            <person name="Kucharzyk K."/>
            <person name="Murdoch R.W."/>
            <person name="Higgins S."/>
            <person name="Loffler F."/>
        </authorList>
    </citation>
    <scope>NUCLEOTIDE SEQUENCE</scope>
</reference>
<sequence length="108" mass="11956">MQLFQVGHQFLAAFEELLAIGAQPHMSGGALQQTGSELLFQLLHHGRHTAFGQPELVCGQGETGEFGNAGEHMKRIEVHVLDCIFKVNSAIFFLVFIHDRRTPKVLAC</sequence>
<protein>
    <submittedName>
        <fullName evidence="1">Uncharacterized protein</fullName>
    </submittedName>
</protein>
<accession>A0A645GGW5</accession>
<dbReference type="AlphaFoldDB" id="A0A645GGW5"/>
<proteinExistence type="predicted"/>
<name>A0A645GGW5_9ZZZZ</name>
<comment type="caution">
    <text evidence="1">The sequence shown here is derived from an EMBL/GenBank/DDBJ whole genome shotgun (WGS) entry which is preliminary data.</text>
</comment>
<organism evidence="1">
    <name type="scientific">bioreactor metagenome</name>
    <dbReference type="NCBI Taxonomy" id="1076179"/>
    <lineage>
        <taxon>unclassified sequences</taxon>
        <taxon>metagenomes</taxon>
        <taxon>ecological metagenomes</taxon>
    </lineage>
</organism>
<evidence type="ECO:0000313" key="1">
    <source>
        <dbReference type="EMBL" id="MPN25039.1"/>
    </source>
</evidence>
<gene>
    <name evidence="1" type="ORF">SDC9_172446</name>
</gene>